<reference evidence="1 2" key="1">
    <citation type="journal article" date="2019" name="Nat. Ecol. Evol.">
        <title>Megaphylogeny resolves global patterns of mushroom evolution.</title>
        <authorList>
            <person name="Varga T."/>
            <person name="Krizsan K."/>
            <person name="Foldi C."/>
            <person name="Dima B."/>
            <person name="Sanchez-Garcia M."/>
            <person name="Sanchez-Ramirez S."/>
            <person name="Szollosi G.J."/>
            <person name="Szarkandi J.G."/>
            <person name="Papp V."/>
            <person name="Albert L."/>
            <person name="Andreopoulos W."/>
            <person name="Angelini C."/>
            <person name="Antonin V."/>
            <person name="Barry K.W."/>
            <person name="Bougher N.L."/>
            <person name="Buchanan P."/>
            <person name="Buyck B."/>
            <person name="Bense V."/>
            <person name="Catcheside P."/>
            <person name="Chovatia M."/>
            <person name="Cooper J."/>
            <person name="Damon W."/>
            <person name="Desjardin D."/>
            <person name="Finy P."/>
            <person name="Geml J."/>
            <person name="Haridas S."/>
            <person name="Hughes K."/>
            <person name="Justo A."/>
            <person name="Karasinski D."/>
            <person name="Kautmanova I."/>
            <person name="Kiss B."/>
            <person name="Kocsube S."/>
            <person name="Kotiranta H."/>
            <person name="LaButti K.M."/>
            <person name="Lechner B.E."/>
            <person name="Liimatainen K."/>
            <person name="Lipzen A."/>
            <person name="Lukacs Z."/>
            <person name="Mihaltcheva S."/>
            <person name="Morgado L.N."/>
            <person name="Niskanen T."/>
            <person name="Noordeloos M.E."/>
            <person name="Ohm R.A."/>
            <person name="Ortiz-Santana B."/>
            <person name="Ovrebo C."/>
            <person name="Racz N."/>
            <person name="Riley R."/>
            <person name="Savchenko A."/>
            <person name="Shiryaev A."/>
            <person name="Soop K."/>
            <person name="Spirin V."/>
            <person name="Szebenyi C."/>
            <person name="Tomsovsky M."/>
            <person name="Tulloss R.E."/>
            <person name="Uehling J."/>
            <person name="Grigoriev I.V."/>
            <person name="Vagvolgyi C."/>
            <person name="Papp T."/>
            <person name="Martin F.M."/>
            <person name="Miettinen O."/>
            <person name="Hibbett D.S."/>
            <person name="Nagy L.G."/>
        </authorList>
    </citation>
    <scope>NUCLEOTIDE SEQUENCE [LARGE SCALE GENOMIC DNA]</scope>
    <source>
        <strain evidence="1 2">NL-1719</strain>
    </source>
</reference>
<gene>
    <name evidence="1" type="ORF">BDN72DRAFT_961689</name>
</gene>
<dbReference type="Proteomes" id="UP000308600">
    <property type="component" value="Unassembled WGS sequence"/>
</dbReference>
<dbReference type="EMBL" id="ML208402">
    <property type="protein sequence ID" value="TFK66539.1"/>
    <property type="molecule type" value="Genomic_DNA"/>
</dbReference>
<keyword evidence="2" id="KW-1185">Reference proteome</keyword>
<organism evidence="1 2">
    <name type="scientific">Pluteus cervinus</name>
    <dbReference type="NCBI Taxonomy" id="181527"/>
    <lineage>
        <taxon>Eukaryota</taxon>
        <taxon>Fungi</taxon>
        <taxon>Dikarya</taxon>
        <taxon>Basidiomycota</taxon>
        <taxon>Agaricomycotina</taxon>
        <taxon>Agaricomycetes</taxon>
        <taxon>Agaricomycetidae</taxon>
        <taxon>Agaricales</taxon>
        <taxon>Pluteineae</taxon>
        <taxon>Pluteaceae</taxon>
        <taxon>Pluteus</taxon>
    </lineage>
</organism>
<evidence type="ECO:0000313" key="1">
    <source>
        <dbReference type="EMBL" id="TFK66539.1"/>
    </source>
</evidence>
<accession>A0ACD3AMG8</accession>
<sequence length="594" mass="65821">MSPAHAPRLATAPGDLLIEISTWLKCRNDLLNFCLTSNHIYTHVSSVLYTKVILPNLQQCQVTLEMLHRRPDIARHVRHLVVNPKSSSTPCFVLDNGSVSNAVMKLAGSMRLDALVKFAWEGEEIPHNDDMWFALRMGCPQLRYITTTFGSRLPSINSHLFDFIDLTNFTLFLTPSFYERHVDIFIEDDNPIAYNLWKMLISRCPNLEELCINGSHSSPTDLHMLVQGRWPKLRKLSLGDVSVDFIPGNTNITKPPFIEFLEAHPYIDSLDLSKHTIQPNLLNSLDTSIHRLTNFSGTFAQLQAIPHVHPSLKSVSIREPIMTREISALAVAGILQGISSLENLKISFMLHSMYDSGNLLRSLTGACPHLRHLELTCGHKPSFQLESFSRNIRSLSKLRSLQLTIVKYPGDETLSSGAARIAKTNPRLENFTLTILPQSYPLALPFSIPGFPFPFPSCSSGRFVLTCDNHGLPISLSAMEQTGLIWPWGLGTFSRTKKYVSDLRPLGAPGRRKTGLCAVAGLVFERSSAGDEMRIILFCFMMVILAGWGCLGKQTVTATATADATITSRAPPIGLCVPSTETLTSGSIDVVCLP</sequence>
<proteinExistence type="predicted"/>
<evidence type="ECO:0000313" key="2">
    <source>
        <dbReference type="Proteomes" id="UP000308600"/>
    </source>
</evidence>
<name>A0ACD3AMG8_9AGAR</name>
<protein>
    <submittedName>
        <fullName evidence="1">Uncharacterized protein</fullName>
    </submittedName>
</protein>